<dbReference type="Gene3D" id="3.40.50.300">
    <property type="entry name" value="P-loop containing nucleotide triphosphate hydrolases"/>
    <property type="match status" value="1"/>
</dbReference>
<sequence>METMERLRIQLEEWIPQVEEKFRQMPPIQILIALGVIFLTYVIFLVVFLLNRKPPSDTIILSGLSGSGKTVLFYQLRDGSSHQGTVTSMEPNEGVFVLHSETTKKGKIKPVRIVDVPGHSRLRPKLDDYLVRAAGIVFVVDALEFLPNCRSASEYLYDILTKFIVVKRKIPVLILCNKVDKVTAHTKEFIRKQLEKEIDKLRESRTAVSSADIANDFTLGVPGEAFAFTQCDNKVTVAEASGLTGDISQLEQFIMEHVKF</sequence>
<dbReference type="GO" id="GO:0005789">
    <property type="term" value="C:endoplasmic reticulum membrane"/>
    <property type="evidence" value="ECO:0007669"/>
    <property type="project" value="UniProtKB-SubCell"/>
</dbReference>
<organism evidence="16 17">
    <name type="scientific">Ilex paraguariensis</name>
    <name type="common">yerba mate</name>
    <dbReference type="NCBI Taxonomy" id="185542"/>
    <lineage>
        <taxon>Eukaryota</taxon>
        <taxon>Viridiplantae</taxon>
        <taxon>Streptophyta</taxon>
        <taxon>Embryophyta</taxon>
        <taxon>Tracheophyta</taxon>
        <taxon>Spermatophyta</taxon>
        <taxon>Magnoliopsida</taxon>
        <taxon>eudicotyledons</taxon>
        <taxon>Gunneridae</taxon>
        <taxon>Pentapetalae</taxon>
        <taxon>asterids</taxon>
        <taxon>campanulids</taxon>
        <taxon>Aquifoliales</taxon>
        <taxon>Aquifoliaceae</taxon>
        <taxon>Ilex</taxon>
    </lineage>
</organism>
<dbReference type="PANTHER" id="PTHR45909:SF1">
    <property type="entry name" value="ADP-RIBOSYLATION FACTOR-RELATED PROTEIN 1"/>
    <property type="match status" value="1"/>
</dbReference>
<evidence type="ECO:0000313" key="17">
    <source>
        <dbReference type="Proteomes" id="UP001642360"/>
    </source>
</evidence>
<evidence type="ECO:0000256" key="6">
    <source>
        <dbReference type="ARBA" id="ARBA00022707"/>
    </source>
</evidence>
<evidence type="ECO:0000256" key="8">
    <source>
        <dbReference type="ARBA" id="ARBA00022824"/>
    </source>
</evidence>
<keyword evidence="10" id="KW-0813">Transport</keyword>
<comment type="subcellular location">
    <subcellularLocation>
        <location evidence="1">Endoplasmic reticulum membrane</location>
        <topology evidence="1">Single-pass membrane protein</topology>
    </subcellularLocation>
</comment>
<dbReference type="EMBL" id="CAUOFW020003136">
    <property type="protein sequence ID" value="CAK9158159.1"/>
    <property type="molecule type" value="Genomic_DNA"/>
</dbReference>
<evidence type="ECO:0000313" key="16">
    <source>
        <dbReference type="EMBL" id="CAK9158159.1"/>
    </source>
</evidence>
<evidence type="ECO:0000256" key="14">
    <source>
        <dbReference type="ARBA" id="ARBA00023170"/>
    </source>
</evidence>
<dbReference type="Pfam" id="PF09439">
    <property type="entry name" value="SRPRB"/>
    <property type="match status" value="1"/>
</dbReference>
<evidence type="ECO:0000256" key="5">
    <source>
        <dbReference type="ARBA" id="ARBA00022692"/>
    </source>
</evidence>
<dbReference type="GO" id="GO:0015031">
    <property type="term" value="P:protein transport"/>
    <property type="evidence" value="ECO:0007669"/>
    <property type="project" value="UniProtKB-KW"/>
</dbReference>
<evidence type="ECO:0000256" key="4">
    <source>
        <dbReference type="ARBA" id="ARBA00020256"/>
    </source>
</evidence>
<dbReference type="InterPro" id="IPR027417">
    <property type="entry name" value="P-loop_NTPase"/>
</dbReference>
<keyword evidence="9" id="KW-0931">ER-Golgi transport</keyword>
<evidence type="ECO:0000256" key="1">
    <source>
        <dbReference type="ARBA" id="ARBA00004389"/>
    </source>
</evidence>
<dbReference type="InterPro" id="IPR019009">
    <property type="entry name" value="SRP_receptor_beta_su"/>
</dbReference>
<protein>
    <recommendedName>
        <fullName evidence="4">Signal recognition particle receptor subunit beta</fullName>
    </recommendedName>
</protein>
<name>A0ABC8SLW0_9AQUA</name>
<keyword evidence="17" id="KW-1185">Reference proteome</keyword>
<dbReference type="SUPFAM" id="SSF52540">
    <property type="entry name" value="P-loop containing nucleoside triphosphate hydrolases"/>
    <property type="match status" value="1"/>
</dbReference>
<keyword evidence="6" id="KW-0449">Lipoprotein</keyword>
<keyword evidence="14" id="KW-0675">Receptor</keyword>
<keyword evidence="5 15" id="KW-0812">Transmembrane</keyword>
<dbReference type="PANTHER" id="PTHR45909">
    <property type="entry name" value="ADP-RIBOSYLATION FACTOR-RELATED PROTEIN 1"/>
    <property type="match status" value="1"/>
</dbReference>
<dbReference type="CDD" id="cd04105">
    <property type="entry name" value="SR_beta"/>
    <property type="match status" value="1"/>
</dbReference>
<keyword evidence="13 15" id="KW-0472">Membrane</keyword>
<evidence type="ECO:0000256" key="10">
    <source>
        <dbReference type="ARBA" id="ARBA00022927"/>
    </source>
</evidence>
<comment type="similarity">
    <text evidence="3">Belongs to the small GTPase superfamily. Arf family.</text>
</comment>
<dbReference type="AlphaFoldDB" id="A0ABC8SLW0"/>
<evidence type="ECO:0000256" key="7">
    <source>
        <dbReference type="ARBA" id="ARBA00022741"/>
    </source>
</evidence>
<keyword evidence="8" id="KW-0256">Endoplasmic reticulum</keyword>
<evidence type="ECO:0000256" key="11">
    <source>
        <dbReference type="ARBA" id="ARBA00022989"/>
    </source>
</evidence>
<dbReference type="GO" id="GO:0016192">
    <property type="term" value="P:vesicle-mediated transport"/>
    <property type="evidence" value="ECO:0007669"/>
    <property type="project" value="UniProtKB-KW"/>
</dbReference>
<keyword evidence="10" id="KW-0653">Protein transport</keyword>
<comment type="caution">
    <text evidence="16">The sequence shown here is derived from an EMBL/GenBank/DDBJ whole genome shotgun (WGS) entry which is preliminary data.</text>
</comment>
<dbReference type="InterPro" id="IPR024156">
    <property type="entry name" value="Small_GTPase_ARF"/>
</dbReference>
<evidence type="ECO:0000256" key="3">
    <source>
        <dbReference type="ARBA" id="ARBA00010290"/>
    </source>
</evidence>
<evidence type="ECO:0000256" key="2">
    <source>
        <dbReference type="ARBA" id="ARBA00005619"/>
    </source>
</evidence>
<keyword evidence="11 15" id="KW-1133">Transmembrane helix</keyword>
<dbReference type="Proteomes" id="UP001642360">
    <property type="component" value="Unassembled WGS sequence"/>
</dbReference>
<accession>A0ABC8SLW0</accession>
<gene>
    <name evidence="16" type="ORF">ILEXP_LOCUS26777</name>
</gene>
<evidence type="ECO:0000256" key="13">
    <source>
        <dbReference type="ARBA" id="ARBA00023136"/>
    </source>
</evidence>
<dbReference type="GO" id="GO:0005525">
    <property type="term" value="F:GTP binding"/>
    <property type="evidence" value="ECO:0007669"/>
    <property type="project" value="UniProtKB-KW"/>
</dbReference>
<keyword evidence="6" id="KW-0519">Myristate</keyword>
<comment type="similarity">
    <text evidence="2">Belongs to the SRP receptor beta subunit family.</text>
</comment>
<keyword evidence="7" id="KW-0547">Nucleotide-binding</keyword>
<keyword evidence="12" id="KW-0342">GTP-binding</keyword>
<reference evidence="16 17" key="1">
    <citation type="submission" date="2024-02" db="EMBL/GenBank/DDBJ databases">
        <authorList>
            <person name="Vignale AGUSTIN F."/>
            <person name="Sosa J E."/>
            <person name="Modenutti C."/>
        </authorList>
    </citation>
    <scope>NUCLEOTIDE SEQUENCE [LARGE SCALE GENOMIC DNA]</scope>
</reference>
<proteinExistence type="inferred from homology"/>
<feature type="transmembrane region" description="Helical" evidence="15">
    <location>
        <begin position="30"/>
        <end position="50"/>
    </location>
</feature>
<evidence type="ECO:0000256" key="9">
    <source>
        <dbReference type="ARBA" id="ARBA00022892"/>
    </source>
</evidence>
<evidence type="ECO:0000256" key="12">
    <source>
        <dbReference type="ARBA" id="ARBA00023134"/>
    </source>
</evidence>
<evidence type="ECO:0000256" key="15">
    <source>
        <dbReference type="SAM" id="Phobius"/>
    </source>
</evidence>